<name>A0A319BIY1_ASPVC</name>
<accession>A0A319BIY1</accession>
<sequence>MKDAILAHRIILSSKPVLAGNTPYFFISINSLIQPQEPFWFPALWCAMLMITMEIISSQPMRDVALSRARMIGHARN</sequence>
<dbReference type="RefSeq" id="XP_025566035.1">
    <property type="nucleotide sequence ID" value="XM_025706111.1"/>
</dbReference>
<evidence type="ECO:0000313" key="2">
    <source>
        <dbReference type="Proteomes" id="UP000248405"/>
    </source>
</evidence>
<dbReference type="Proteomes" id="UP000248405">
    <property type="component" value="Unassembled WGS sequence"/>
</dbReference>
<proteinExistence type="predicted"/>
<dbReference type="EMBL" id="KZ821617">
    <property type="protein sequence ID" value="PYH72241.1"/>
    <property type="molecule type" value="Genomic_DNA"/>
</dbReference>
<evidence type="ECO:0000313" key="1">
    <source>
        <dbReference type="EMBL" id="PYH72241.1"/>
    </source>
</evidence>
<gene>
    <name evidence="1" type="ORF">BO88DRAFT_402473</name>
</gene>
<dbReference type="GeneID" id="37210703"/>
<organism evidence="1 2">
    <name type="scientific">Aspergillus vadensis (strain CBS 113365 / IMI 142717 / IBT 24658)</name>
    <dbReference type="NCBI Taxonomy" id="1448311"/>
    <lineage>
        <taxon>Eukaryota</taxon>
        <taxon>Fungi</taxon>
        <taxon>Dikarya</taxon>
        <taxon>Ascomycota</taxon>
        <taxon>Pezizomycotina</taxon>
        <taxon>Eurotiomycetes</taxon>
        <taxon>Eurotiomycetidae</taxon>
        <taxon>Eurotiales</taxon>
        <taxon>Aspergillaceae</taxon>
        <taxon>Aspergillus</taxon>
        <taxon>Aspergillus subgen. Circumdati</taxon>
    </lineage>
</organism>
<protein>
    <submittedName>
        <fullName evidence="1">Uncharacterized protein</fullName>
    </submittedName>
</protein>
<dbReference type="AlphaFoldDB" id="A0A319BIY1"/>
<reference evidence="1" key="1">
    <citation type="submission" date="2016-12" db="EMBL/GenBank/DDBJ databases">
        <title>The genomes of Aspergillus section Nigri reveals drivers in fungal speciation.</title>
        <authorList>
            <consortium name="DOE Joint Genome Institute"/>
            <person name="Vesth T.C."/>
            <person name="Nybo J."/>
            <person name="Theobald S."/>
            <person name="Brandl J."/>
            <person name="Frisvad J.C."/>
            <person name="Nielsen K.F."/>
            <person name="Lyhne E.K."/>
            <person name="Kogle M.E."/>
            <person name="Kuo A."/>
            <person name="Riley R."/>
            <person name="Clum A."/>
            <person name="Nolan M."/>
            <person name="Lipzen A."/>
            <person name="Salamov A."/>
            <person name="Henrissat B."/>
            <person name="Wiebenga A."/>
            <person name="De Vries R.P."/>
            <person name="Grigoriev I.V."/>
            <person name="Mortensen U.H."/>
            <person name="Andersen M.R."/>
            <person name="Baker S.E."/>
        </authorList>
    </citation>
    <scope>NUCLEOTIDE SEQUENCE [LARGE SCALE GENOMIC DNA]</scope>
    <source>
        <strain evidence="1">CBS 113365</strain>
    </source>
</reference>
<keyword evidence="2" id="KW-1185">Reference proteome</keyword>